<sequence>MIALVDCNSFFCSVEKVFHPGLNGKPVCVLSSNDGCIVALTPEAKALGLRRGDPIFKKKEIVEHGGVKLFSTNMMLYAAMSKRVNHILRSSVPHAETYSIDESFLYLDGLEKYYNLEDYMRSVAEKVKLYTDIPVSVGIAPTKTLAKIGSKFAKQYKGYRSVCMIDNEEKRRKALALFDLSDVWGIGKQTLAKLNYLGITTPLDFADKKESWVRSHFTKPGLQTWKELNGIPCIDTSEVAQRQTICTSRSFGNMITDYDELQASVASFAASCANKLRGQHSLATAVTVFVSSNRFREDL</sequence>
<dbReference type="AlphaFoldDB" id="J9FZ45"/>
<comment type="caution">
    <text evidence="2">The sequence shown here is derived from an EMBL/GenBank/DDBJ whole genome shotgun (WGS) entry which is preliminary data.</text>
</comment>
<dbReference type="GO" id="GO:0009432">
    <property type="term" value="P:SOS response"/>
    <property type="evidence" value="ECO:0007669"/>
    <property type="project" value="TreeGrafter"/>
</dbReference>
<dbReference type="PANTHER" id="PTHR11076:SF34">
    <property type="entry name" value="PROTEIN UMUC"/>
    <property type="match status" value="1"/>
</dbReference>
<dbReference type="Gene3D" id="3.40.1170.60">
    <property type="match status" value="1"/>
</dbReference>
<dbReference type="Gene3D" id="1.10.150.20">
    <property type="entry name" value="5' to 3' exonuclease, C-terminal subdomain"/>
    <property type="match status" value="1"/>
</dbReference>
<dbReference type="Gene3D" id="3.30.70.270">
    <property type="match status" value="1"/>
</dbReference>
<dbReference type="PANTHER" id="PTHR11076">
    <property type="entry name" value="DNA REPAIR POLYMERASE UMUC / TRANSFERASE FAMILY MEMBER"/>
    <property type="match status" value="1"/>
</dbReference>
<feature type="non-terminal residue" evidence="2">
    <location>
        <position position="299"/>
    </location>
</feature>
<dbReference type="PROSITE" id="PS50173">
    <property type="entry name" value="UMUC"/>
    <property type="match status" value="1"/>
</dbReference>
<protein>
    <submittedName>
        <fullName evidence="2">UmuC protein</fullName>
    </submittedName>
</protein>
<dbReference type="GO" id="GO:0005829">
    <property type="term" value="C:cytosol"/>
    <property type="evidence" value="ECO:0007669"/>
    <property type="project" value="TreeGrafter"/>
</dbReference>
<organism evidence="2">
    <name type="scientific">gut metagenome</name>
    <dbReference type="NCBI Taxonomy" id="749906"/>
    <lineage>
        <taxon>unclassified sequences</taxon>
        <taxon>metagenomes</taxon>
        <taxon>organismal metagenomes</taxon>
    </lineage>
</organism>
<dbReference type="Pfam" id="PF11799">
    <property type="entry name" value="IMS_C"/>
    <property type="match status" value="1"/>
</dbReference>
<name>J9FZ45_9ZZZZ</name>
<dbReference type="CDD" id="cd01700">
    <property type="entry name" value="PolY_Pol_V_umuC"/>
    <property type="match status" value="1"/>
</dbReference>
<dbReference type="InterPro" id="IPR050116">
    <property type="entry name" value="DNA_polymerase-Y"/>
</dbReference>
<dbReference type="Pfam" id="PF00817">
    <property type="entry name" value="IMS"/>
    <property type="match status" value="1"/>
</dbReference>
<accession>J9FZ45</accession>
<evidence type="ECO:0000259" key="1">
    <source>
        <dbReference type="PROSITE" id="PS50173"/>
    </source>
</evidence>
<proteinExistence type="predicted"/>
<dbReference type="InterPro" id="IPR043128">
    <property type="entry name" value="Rev_trsase/Diguanyl_cyclase"/>
</dbReference>
<dbReference type="GO" id="GO:0003887">
    <property type="term" value="F:DNA-directed DNA polymerase activity"/>
    <property type="evidence" value="ECO:0007669"/>
    <property type="project" value="TreeGrafter"/>
</dbReference>
<dbReference type="SUPFAM" id="SSF56672">
    <property type="entry name" value="DNA/RNA polymerases"/>
    <property type="match status" value="1"/>
</dbReference>
<dbReference type="InterPro" id="IPR043502">
    <property type="entry name" value="DNA/RNA_pol_sf"/>
</dbReference>
<dbReference type="GO" id="GO:0006281">
    <property type="term" value="P:DNA repair"/>
    <property type="evidence" value="ECO:0007669"/>
    <property type="project" value="InterPro"/>
</dbReference>
<dbReference type="InterPro" id="IPR001126">
    <property type="entry name" value="UmuC"/>
</dbReference>
<gene>
    <name evidence="2" type="ORF">EVA_12035</name>
</gene>
<dbReference type="GO" id="GO:0003684">
    <property type="term" value="F:damaged DNA binding"/>
    <property type="evidence" value="ECO:0007669"/>
    <property type="project" value="InterPro"/>
</dbReference>
<feature type="domain" description="UmuC" evidence="1">
    <location>
        <begin position="2"/>
        <end position="187"/>
    </location>
</feature>
<reference evidence="2" key="1">
    <citation type="journal article" date="2012" name="PLoS ONE">
        <title>Gene sets for utilization of primary and secondary nutrition supplies in the distal gut of endangered iberian lynx.</title>
        <authorList>
            <person name="Alcaide M."/>
            <person name="Messina E."/>
            <person name="Richter M."/>
            <person name="Bargiela R."/>
            <person name="Peplies J."/>
            <person name="Huws S.A."/>
            <person name="Newbold C.J."/>
            <person name="Golyshin P.N."/>
            <person name="Simon M.A."/>
            <person name="Lopez G."/>
            <person name="Yakimov M.M."/>
            <person name="Ferrer M."/>
        </authorList>
    </citation>
    <scope>NUCLEOTIDE SEQUENCE</scope>
</reference>
<dbReference type="InterPro" id="IPR017961">
    <property type="entry name" value="DNA_pol_Y-fam_little_finger"/>
</dbReference>
<dbReference type="GO" id="GO:0042276">
    <property type="term" value="P:error-prone translesion synthesis"/>
    <property type="evidence" value="ECO:0007669"/>
    <property type="project" value="TreeGrafter"/>
</dbReference>
<dbReference type="EMBL" id="AMCI01003629">
    <property type="protein sequence ID" value="EJW99858.1"/>
    <property type="molecule type" value="Genomic_DNA"/>
</dbReference>
<evidence type="ECO:0000313" key="2">
    <source>
        <dbReference type="EMBL" id="EJW99858.1"/>
    </source>
</evidence>